<dbReference type="EMBL" id="CM010715">
    <property type="protein sequence ID" value="RZC47405.1"/>
    <property type="molecule type" value="Genomic_DNA"/>
</dbReference>
<feature type="chain" id="PRO_5021420566" evidence="2">
    <location>
        <begin position="21"/>
        <end position="80"/>
    </location>
</feature>
<organism evidence="3 4">
    <name type="scientific">Papaver somniferum</name>
    <name type="common">Opium poppy</name>
    <dbReference type="NCBI Taxonomy" id="3469"/>
    <lineage>
        <taxon>Eukaryota</taxon>
        <taxon>Viridiplantae</taxon>
        <taxon>Streptophyta</taxon>
        <taxon>Embryophyta</taxon>
        <taxon>Tracheophyta</taxon>
        <taxon>Spermatophyta</taxon>
        <taxon>Magnoliopsida</taxon>
        <taxon>Ranunculales</taxon>
        <taxon>Papaveraceae</taxon>
        <taxon>Papaveroideae</taxon>
        <taxon>Papaver</taxon>
    </lineage>
</organism>
<keyword evidence="1" id="KW-1133">Transmembrane helix</keyword>
<feature type="transmembrane region" description="Helical" evidence="1">
    <location>
        <begin position="6"/>
        <end position="27"/>
    </location>
</feature>
<sequence length="80" mass="9038">MDGFAHKLWLLTHFMPTAIVAPVFHFVNSDSMFSNSRIPIFLDEKVLECNFPVSLHRLGPVVISAHYSSSSSCEDRSEKL</sequence>
<keyword evidence="2" id="KW-0732">Signal</keyword>
<keyword evidence="1" id="KW-0812">Transmembrane</keyword>
<evidence type="ECO:0000256" key="1">
    <source>
        <dbReference type="SAM" id="Phobius"/>
    </source>
</evidence>
<evidence type="ECO:0000256" key="2">
    <source>
        <dbReference type="SAM" id="SignalP"/>
    </source>
</evidence>
<dbReference type="Proteomes" id="UP000316621">
    <property type="component" value="Chromosome 1"/>
</dbReference>
<reference evidence="3 4" key="1">
    <citation type="journal article" date="2018" name="Science">
        <title>The opium poppy genome and morphinan production.</title>
        <authorList>
            <person name="Guo L."/>
            <person name="Winzer T."/>
            <person name="Yang X."/>
            <person name="Li Y."/>
            <person name="Ning Z."/>
            <person name="He Z."/>
            <person name="Teodor R."/>
            <person name="Lu Y."/>
            <person name="Bowser T.A."/>
            <person name="Graham I.A."/>
            <person name="Ye K."/>
        </authorList>
    </citation>
    <scope>NUCLEOTIDE SEQUENCE [LARGE SCALE GENOMIC DNA]</scope>
    <source>
        <strain evidence="4">cv. HN1</strain>
        <tissue evidence="3">Leaves</tissue>
    </source>
</reference>
<dbReference type="Gramene" id="RZC47405">
    <property type="protein sequence ID" value="RZC47405"/>
    <property type="gene ID" value="C5167_040346"/>
</dbReference>
<gene>
    <name evidence="3" type="ORF">C5167_040346</name>
</gene>
<keyword evidence="1" id="KW-0472">Membrane</keyword>
<evidence type="ECO:0000313" key="4">
    <source>
        <dbReference type="Proteomes" id="UP000316621"/>
    </source>
</evidence>
<name>A0A4Y7IIX6_PAPSO</name>
<accession>A0A4Y7IIX6</accession>
<protein>
    <submittedName>
        <fullName evidence="3">Uncharacterized protein</fullName>
    </submittedName>
</protein>
<dbReference type="AlphaFoldDB" id="A0A4Y7IIX6"/>
<keyword evidence="4" id="KW-1185">Reference proteome</keyword>
<evidence type="ECO:0000313" key="3">
    <source>
        <dbReference type="EMBL" id="RZC47405.1"/>
    </source>
</evidence>
<proteinExistence type="predicted"/>
<feature type="signal peptide" evidence="2">
    <location>
        <begin position="1"/>
        <end position="20"/>
    </location>
</feature>